<dbReference type="AlphaFoldDB" id="A0A4Z1P9D4"/>
<comment type="caution">
    <text evidence="2">The sequence shown here is derived from an EMBL/GenBank/DDBJ whole genome shotgun (WGS) entry which is preliminary data.</text>
</comment>
<feature type="transmembrane region" description="Helical" evidence="1">
    <location>
        <begin position="48"/>
        <end position="73"/>
    </location>
</feature>
<organism evidence="2 3">
    <name type="scientific">Venturia nashicola</name>
    <dbReference type="NCBI Taxonomy" id="86259"/>
    <lineage>
        <taxon>Eukaryota</taxon>
        <taxon>Fungi</taxon>
        <taxon>Dikarya</taxon>
        <taxon>Ascomycota</taxon>
        <taxon>Pezizomycotina</taxon>
        <taxon>Dothideomycetes</taxon>
        <taxon>Pleosporomycetidae</taxon>
        <taxon>Venturiales</taxon>
        <taxon>Venturiaceae</taxon>
        <taxon>Venturia</taxon>
    </lineage>
</organism>
<accession>A0A4Z1P9D4</accession>
<keyword evidence="1" id="KW-0472">Membrane</keyword>
<dbReference type="Proteomes" id="UP000298493">
    <property type="component" value="Unassembled WGS sequence"/>
</dbReference>
<keyword evidence="1" id="KW-0812">Transmembrane</keyword>
<protein>
    <submittedName>
        <fullName evidence="2">Uncharacterized protein</fullName>
    </submittedName>
</protein>
<reference evidence="2 3" key="1">
    <citation type="submission" date="2019-04" db="EMBL/GenBank/DDBJ databases">
        <title>High contiguity whole genome sequence and gene annotation resource for two Venturia nashicola isolates.</title>
        <authorList>
            <person name="Prokchorchik M."/>
            <person name="Won K."/>
            <person name="Lee Y."/>
            <person name="Choi E.D."/>
            <person name="Segonzac C."/>
            <person name="Sohn K.H."/>
        </authorList>
    </citation>
    <scope>NUCLEOTIDE SEQUENCE [LARGE SCALE GENOMIC DNA]</scope>
    <source>
        <strain evidence="2 3">PRI2</strain>
    </source>
</reference>
<name>A0A4Z1P9D4_9PEZI</name>
<keyword evidence="3" id="KW-1185">Reference proteome</keyword>
<dbReference type="EMBL" id="SNSC02000003">
    <property type="protein sequence ID" value="TID25833.1"/>
    <property type="molecule type" value="Genomic_DNA"/>
</dbReference>
<proteinExistence type="predicted"/>
<evidence type="ECO:0000256" key="1">
    <source>
        <dbReference type="SAM" id="Phobius"/>
    </source>
</evidence>
<evidence type="ECO:0000313" key="2">
    <source>
        <dbReference type="EMBL" id="TID25833.1"/>
    </source>
</evidence>
<gene>
    <name evidence="2" type="ORF">E6O75_ATG03696</name>
</gene>
<keyword evidence="1" id="KW-1133">Transmembrane helix</keyword>
<sequence>MSPKGSRTAITVACLSSAVLFGAFLFVSVRIGQQISHGTVSNLVGIPALVLLGLICYVMLAAILASLLGAAIFDRFTTQHRDGCALLGSQICTKSKAAGKGVVNVVRSVTSNDFFQSHPHTQCLQPTPTGKS</sequence>
<evidence type="ECO:0000313" key="3">
    <source>
        <dbReference type="Proteomes" id="UP000298493"/>
    </source>
</evidence>